<comment type="subunit">
    <text evidence="2">The complex is composed of two ATP-binding proteins (CysA), two transmembrane proteins (CysT and CysW) and a solute-binding protein (CysP).</text>
</comment>
<keyword evidence="4 9" id="KW-0812">Transmembrane</keyword>
<name>A0ABN3LV06_9MICO</name>
<keyword evidence="5 9" id="KW-1133">Transmembrane helix</keyword>
<feature type="domain" description="ABC transmembrane type-1" evidence="11">
    <location>
        <begin position="120"/>
        <end position="316"/>
    </location>
</feature>
<keyword evidence="13" id="KW-1185">Reference proteome</keyword>
<feature type="compositionally biased region" description="Basic and acidic residues" evidence="10">
    <location>
        <begin position="1"/>
        <end position="16"/>
    </location>
</feature>
<dbReference type="NCBIfam" id="TIGR02139">
    <property type="entry name" value="permease_CysT"/>
    <property type="match status" value="1"/>
</dbReference>
<feature type="region of interest" description="Disordered" evidence="10">
    <location>
        <begin position="1"/>
        <end position="65"/>
    </location>
</feature>
<evidence type="ECO:0000256" key="6">
    <source>
        <dbReference type="ARBA" id="ARBA00023032"/>
    </source>
</evidence>
<comment type="caution">
    <text evidence="12">The sequence shown here is derived from an EMBL/GenBank/DDBJ whole genome shotgun (WGS) entry which is preliminary data.</text>
</comment>
<evidence type="ECO:0000256" key="8">
    <source>
        <dbReference type="ARBA" id="ARBA00025323"/>
    </source>
</evidence>
<evidence type="ECO:0000256" key="5">
    <source>
        <dbReference type="ARBA" id="ARBA00022989"/>
    </source>
</evidence>
<protein>
    <recommendedName>
        <fullName evidence="9">Sulfate transport system permease protein CysT</fullName>
    </recommendedName>
</protein>
<dbReference type="PANTHER" id="PTHR30406:SF8">
    <property type="entry name" value="SULFATE TRANSPORT SYSTEM PERMEASE PROTEIN CYST"/>
    <property type="match status" value="1"/>
</dbReference>
<dbReference type="InterPro" id="IPR000515">
    <property type="entry name" value="MetI-like"/>
</dbReference>
<evidence type="ECO:0000313" key="13">
    <source>
        <dbReference type="Proteomes" id="UP001500730"/>
    </source>
</evidence>
<gene>
    <name evidence="12" type="primary">cysT</name>
    <name evidence="12" type="ORF">GCM10009858_30970</name>
</gene>
<evidence type="ECO:0000256" key="9">
    <source>
        <dbReference type="RuleBase" id="RU366001"/>
    </source>
</evidence>
<organism evidence="12 13">
    <name type="scientific">Terrabacter carboxydivorans</name>
    <dbReference type="NCBI Taxonomy" id="619730"/>
    <lineage>
        <taxon>Bacteria</taxon>
        <taxon>Bacillati</taxon>
        <taxon>Actinomycetota</taxon>
        <taxon>Actinomycetes</taxon>
        <taxon>Micrococcales</taxon>
        <taxon>Intrasporangiaceae</taxon>
        <taxon>Terrabacter</taxon>
    </lineage>
</organism>
<dbReference type="Proteomes" id="UP001500730">
    <property type="component" value="Unassembled WGS sequence"/>
</dbReference>
<feature type="transmembrane region" description="Helical" evidence="9">
    <location>
        <begin position="241"/>
        <end position="262"/>
    </location>
</feature>
<comment type="function">
    <text evidence="8">Part of the ABC transporter complex CysAWTP (TC 3.A.1.6.1) involved in sulfate/thiosulfate import. Probably responsible for the translocation of the substrate across the membrane.</text>
</comment>
<evidence type="ECO:0000256" key="10">
    <source>
        <dbReference type="SAM" id="MobiDB-lite"/>
    </source>
</evidence>
<evidence type="ECO:0000259" key="11">
    <source>
        <dbReference type="PROSITE" id="PS50928"/>
    </source>
</evidence>
<feature type="transmembrane region" description="Helical" evidence="9">
    <location>
        <begin position="75"/>
        <end position="100"/>
    </location>
</feature>
<comment type="subcellular location">
    <subcellularLocation>
        <location evidence="1">Membrane</location>
        <topology evidence="1">Multi-pass membrane protein</topology>
    </subcellularLocation>
</comment>
<dbReference type="PANTHER" id="PTHR30406">
    <property type="entry name" value="SULFATE TRANSPORT SYSTEM PERMEASE PROTEIN"/>
    <property type="match status" value="1"/>
</dbReference>
<evidence type="ECO:0000256" key="7">
    <source>
        <dbReference type="ARBA" id="ARBA00023136"/>
    </source>
</evidence>
<keyword evidence="6 9" id="KW-0764">Sulfate transport</keyword>
<feature type="transmembrane region" description="Helical" evidence="9">
    <location>
        <begin position="158"/>
        <end position="179"/>
    </location>
</feature>
<proteinExistence type="inferred from homology"/>
<evidence type="ECO:0000256" key="4">
    <source>
        <dbReference type="ARBA" id="ARBA00022692"/>
    </source>
</evidence>
<dbReference type="NCBIfam" id="TIGR00969">
    <property type="entry name" value="3a0106s02"/>
    <property type="match status" value="1"/>
</dbReference>
<dbReference type="InterPro" id="IPR005667">
    <property type="entry name" value="Sulph_transpt2"/>
</dbReference>
<evidence type="ECO:0000256" key="3">
    <source>
        <dbReference type="ARBA" id="ARBA00022448"/>
    </source>
</evidence>
<feature type="transmembrane region" description="Helical" evidence="9">
    <location>
        <begin position="297"/>
        <end position="319"/>
    </location>
</feature>
<evidence type="ECO:0000256" key="1">
    <source>
        <dbReference type="ARBA" id="ARBA00004141"/>
    </source>
</evidence>
<sequence length="331" mass="34545">MTARTDEQRGGLRPETDVAPLPPRPDAKSTDGIRPGADASRADDRLSADAASPAPHGGPGKGLGGSGLGGLRRPLGVGVVTLWLSIIVLLPLAALTVAAFGDGLTGFWEAVTAPTALAALWVTVLVSAGVALVNAVLGTLVAWVLVRDEFRGKRIVNAFIDLPFALPTIVASIVLLALYGPNSPIGVELNATRWGLVVALLFVTLPFVVRSVQPVLIEADREVEEAAASLGASGWTTFRRIVLPTLAPAILSGTGLAFARAIGEYGSVVLIGGNIPRETQVASQYIQQQIEIDRPQAAAAVSVALLAIAFLTLLVLRVVSSRTQRREERDA</sequence>
<accession>A0ABN3LV06</accession>
<dbReference type="Gene3D" id="1.10.3720.10">
    <property type="entry name" value="MetI-like"/>
    <property type="match status" value="1"/>
</dbReference>
<dbReference type="EMBL" id="BAAARE010000013">
    <property type="protein sequence ID" value="GAA2490741.1"/>
    <property type="molecule type" value="Genomic_DNA"/>
</dbReference>
<comment type="function">
    <text evidence="9">Part of the ABC transporter complex (TC 3.A.1.6.1) involved in sulfate/thiosulfate import.</text>
</comment>
<dbReference type="PROSITE" id="PS50928">
    <property type="entry name" value="ABC_TM1"/>
    <property type="match status" value="1"/>
</dbReference>
<dbReference type="InterPro" id="IPR035906">
    <property type="entry name" value="MetI-like_sf"/>
</dbReference>
<feature type="transmembrane region" description="Helical" evidence="9">
    <location>
        <begin position="191"/>
        <end position="209"/>
    </location>
</feature>
<dbReference type="InterPro" id="IPR011865">
    <property type="entry name" value="CysT_permease"/>
</dbReference>
<dbReference type="SUPFAM" id="SSF161098">
    <property type="entry name" value="MetI-like"/>
    <property type="match status" value="1"/>
</dbReference>
<comment type="similarity">
    <text evidence="9">Belongs to the binding-protein-dependent transport system permease family. CysTW subfamily.</text>
</comment>
<dbReference type="RefSeq" id="WP_344255908.1">
    <property type="nucleotide sequence ID" value="NZ_BAAARE010000013.1"/>
</dbReference>
<dbReference type="Pfam" id="PF00528">
    <property type="entry name" value="BPD_transp_1"/>
    <property type="match status" value="1"/>
</dbReference>
<dbReference type="CDD" id="cd06261">
    <property type="entry name" value="TM_PBP2"/>
    <property type="match status" value="1"/>
</dbReference>
<keyword evidence="7 9" id="KW-0472">Membrane</keyword>
<reference evidence="12 13" key="1">
    <citation type="journal article" date="2019" name="Int. J. Syst. Evol. Microbiol.">
        <title>The Global Catalogue of Microorganisms (GCM) 10K type strain sequencing project: providing services to taxonomists for standard genome sequencing and annotation.</title>
        <authorList>
            <consortium name="The Broad Institute Genomics Platform"/>
            <consortium name="The Broad Institute Genome Sequencing Center for Infectious Disease"/>
            <person name="Wu L."/>
            <person name="Ma J."/>
        </authorList>
    </citation>
    <scope>NUCLEOTIDE SEQUENCE [LARGE SCALE GENOMIC DNA]</scope>
    <source>
        <strain evidence="12 13">JCM 16259</strain>
    </source>
</reference>
<evidence type="ECO:0000313" key="12">
    <source>
        <dbReference type="EMBL" id="GAA2490741.1"/>
    </source>
</evidence>
<comment type="caution">
    <text evidence="9">Lacks conserved residue(s) required for the propagation of feature annotation.</text>
</comment>
<feature type="transmembrane region" description="Helical" evidence="9">
    <location>
        <begin position="120"/>
        <end position="146"/>
    </location>
</feature>
<keyword evidence="3 9" id="KW-0813">Transport</keyword>
<evidence type="ECO:0000256" key="2">
    <source>
        <dbReference type="ARBA" id="ARBA00011779"/>
    </source>
</evidence>